<feature type="transmembrane region" description="Helical" evidence="1">
    <location>
        <begin position="195"/>
        <end position="220"/>
    </location>
</feature>
<feature type="transmembrane region" description="Helical" evidence="1">
    <location>
        <begin position="40"/>
        <end position="65"/>
    </location>
</feature>
<protein>
    <recommendedName>
        <fullName evidence="4">G-protein coupled receptors family 1 profile domain-containing protein</fullName>
    </recommendedName>
</protein>
<reference evidence="2 3" key="1">
    <citation type="journal article" date="2019" name="Nat. Ecol. Evol.">
        <title>Megaphylogeny resolves global patterns of mushroom evolution.</title>
        <authorList>
            <person name="Varga T."/>
            <person name="Krizsan K."/>
            <person name="Foldi C."/>
            <person name="Dima B."/>
            <person name="Sanchez-Garcia M."/>
            <person name="Sanchez-Ramirez S."/>
            <person name="Szollosi G.J."/>
            <person name="Szarkandi J.G."/>
            <person name="Papp V."/>
            <person name="Albert L."/>
            <person name="Andreopoulos W."/>
            <person name="Angelini C."/>
            <person name="Antonin V."/>
            <person name="Barry K.W."/>
            <person name="Bougher N.L."/>
            <person name="Buchanan P."/>
            <person name="Buyck B."/>
            <person name="Bense V."/>
            <person name="Catcheside P."/>
            <person name="Chovatia M."/>
            <person name="Cooper J."/>
            <person name="Damon W."/>
            <person name="Desjardin D."/>
            <person name="Finy P."/>
            <person name="Geml J."/>
            <person name="Haridas S."/>
            <person name="Hughes K."/>
            <person name="Justo A."/>
            <person name="Karasinski D."/>
            <person name="Kautmanova I."/>
            <person name="Kiss B."/>
            <person name="Kocsube S."/>
            <person name="Kotiranta H."/>
            <person name="LaButti K.M."/>
            <person name="Lechner B.E."/>
            <person name="Liimatainen K."/>
            <person name="Lipzen A."/>
            <person name="Lukacs Z."/>
            <person name="Mihaltcheva S."/>
            <person name="Morgado L.N."/>
            <person name="Niskanen T."/>
            <person name="Noordeloos M.E."/>
            <person name="Ohm R.A."/>
            <person name="Ortiz-Santana B."/>
            <person name="Ovrebo C."/>
            <person name="Racz N."/>
            <person name="Riley R."/>
            <person name="Savchenko A."/>
            <person name="Shiryaev A."/>
            <person name="Soop K."/>
            <person name="Spirin V."/>
            <person name="Szebenyi C."/>
            <person name="Tomsovsky M."/>
            <person name="Tulloss R.E."/>
            <person name="Uehling J."/>
            <person name="Grigoriev I.V."/>
            <person name="Vagvolgyi C."/>
            <person name="Papp T."/>
            <person name="Martin F.M."/>
            <person name="Miettinen O."/>
            <person name="Hibbett D.S."/>
            <person name="Nagy L.G."/>
        </authorList>
    </citation>
    <scope>NUCLEOTIDE SEQUENCE [LARGE SCALE GENOMIC DNA]</scope>
    <source>
        <strain evidence="2 3">CBS 962.96</strain>
    </source>
</reference>
<proteinExistence type="predicted"/>
<name>A0A4S8M2U7_DENBC</name>
<keyword evidence="1" id="KW-0472">Membrane</keyword>
<feature type="transmembrane region" description="Helical" evidence="1">
    <location>
        <begin position="240"/>
        <end position="264"/>
    </location>
</feature>
<keyword evidence="1" id="KW-1133">Transmembrane helix</keyword>
<dbReference type="AlphaFoldDB" id="A0A4S8M2U7"/>
<keyword evidence="3" id="KW-1185">Reference proteome</keyword>
<accession>A0A4S8M2U7</accession>
<feature type="transmembrane region" description="Helical" evidence="1">
    <location>
        <begin position="155"/>
        <end position="175"/>
    </location>
</feature>
<feature type="transmembrane region" description="Helical" evidence="1">
    <location>
        <begin position="117"/>
        <end position="143"/>
    </location>
</feature>
<dbReference type="Proteomes" id="UP000297245">
    <property type="component" value="Unassembled WGS sequence"/>
</dbReference>
<feature type="transmembrane region" description="Helical" evidence="1">
    <location>
        <begin position="77"/>
        <end position="97"/>
    </location>
</feature>
<evidence type="ECO:0000313" key="3">
    <source>
        <dbReference type="Proteomes" id="UP000297245"/>
    </source>
</evidence>
<evidence type="ECO:0000313" key="2">
    <source>
        <dbReference type="EMBL" id="THU96211.1"/>
    </source>
</evidence>
<evidence type="ECO:0000256" key="1">
    <source>
        <dbReference type="SAM" id="Phobius"/>
    </source>
</evidence>
<organism evidence="2 3">
    <name type="scientific">Dendrothele bispora (strain CBS 962.96)</name>
    <dbReference type="NCBI Taxonomy" id="1314807"/>
    <lineage>
        <taxon>Eukaryota</taxon>
        <taxon>Fungi</taxon>
        <taxon>Dikarya</taxon>
        <taxon>Basidiomycota</taxon>
        <taxon>Agaricomycotina</taxon>
        <taxon>Agaricomycetes</taxon>
        <taxon>Agaricomycetidae</taxon>
        <taxon>Agaricales</taxon>
        <taxon>Agaricales incertae sedis</taxon>
        <taxon>Dendrothele</taxon>
    </lineage>
</organism>
<dbReference type="OrthoDB" id="3341077at2759"/>
<evidence type="ECO:0008006" key="4">
    <source>
        <dbReference type="Google" id="ProtNLM"/>
    </source>
</evidence>
<sequence length="308" mass="34582">MAFSSDTTDDTVTTLTLGSDTELRNVPQSSVCSGVNTATIILPLAVVYLLYGIYIVLFGLCVFWIPRWHKREGSAGGHFQFIINLLLFVLATLNLVFDSVEQNMYLNADISPTGSNIAMAILDAIVVYSFVLASFVADVLLIYRLFFIWGQRYQIIILPSVIMFADYVSAIIILALHTPEGMKDPIEKQRWANLMGAVCLLVITVANIFITSLIAGRVWYIQRQSRFIPKNHIQTWYNRVIVLILETGFLNVAFQLLCTVSFFVQLNIRFYPFLTQIAGIVPVFINVRVECGISTEDVVDTPESPQTC</sequence>
<gene>
    <name evidence="2" type="ORF">K435DRAFT_858808</name>
</gene>
<keyword evidence="1" id="KW-0812">Transmembrane</keyword>
<dbReference type="EMBL" id="ML179182">
    <property type="protein sequence ID" value="THU96211.1"/>
    <property type="molecule type" value="Genomic_DNA"/>
</dbReference>